<proteinExistence type="predicted"/>
<feature type="compositionally biased region" description="Polar residues" evidence="1">
    <location>
        <begin position="156"/>
        <end position="165"/>
    </location>
</feature>
<evidence type="ECO:0000313" key="2">
    <source>
        <dbReference type="EMBL" id="KAK4372907.1"/>
    </source>
</evidence>
<evidence type="ECO:0000313" key="3">
    <source>
        <dbReference type="Proteomes" id="UP001291623"/>
    </source>
</evidence>
<gene>
    <name evidence="2" type="ORF">RND71_008291</name>
</gene>
<reference evidence="2" key="1">
    <citation type="submission" date="2023-12" db="EMBL/GenBank/DDBJ databases">
        <title>Genome assembly of Anisodus tanguticus.</title>
        <authorList>
            <person name="Wang Y.-J."/>
        </authorList>
    </citation>
    <scope>NUCLEOTIDE SEQUENCE</scope>
    <source>
        <strain evidence="2">KB-2021</strain>
        <tissue evidence="2">Leaf</tissue>
    </source>
</reference>
<organism evidence="2 3">
    <name type="scientific">Anisodus tanguticus</name>
    <dbReference type="NCBI Taxonomy" id="243964"/>
    <lineage>
        <taxon>Eukaryota</taxon>
        <taxon>Viridiplantae</taxon>
        <taxon>Streptophyta</taxon>
        <taxon>Embryophyta</taxon>
        <taxon>Tracheophyta</taxon>
        <taxon>Spermatophyta</taxon>
        <taxon>Magnoliopsida</taxon>
        <taxon>eudicotyledons</taxon>
        <taxon>Gunneridae</taxon>
        <taxon>Pentapetalae</taxon>
        <taxon>asterids</taxon>
        <taxon>lamiids</taxon>
        <taxon>Solanales</taxon>
        <taxon>Solanaceae</taxon>
        <taxon>Solanoideae</taxon>
        <taxon>Hyoscyameae</taxon>
        <taxon>Anisodus</taxon>
    </lineage>
</organism>
<accession>A0AAE1VKW3</accession>
<evidence type="ECO:0000256" key="1">
    <source>
        <dbReference type="SAM" id="MobiDB-lite"/>
    </source>
</evidence>
<keyword evidence="3" id="KW-1185">Reference proteome</keyword>
<feature type="region of interest" description="Disordered" evidence="1">
    <location>
        <begin position="156"/>
        <end position="177"/>
    </location>
</feature>
<sequence>MDIETFTSTVREDIIYFAPEIINMLYETPNVDDNNFQMLLNNNIFEIVATPLCPNGIDWHIDVRGNRVWFASRNLSVPPKEVVPPGLAQQTYGYNFGMNSGISLDPGLENAGYFADSDIDMIFEQLDLKRVVAKVRVEQVILRMLTKFRRTVKATSNSQDANQIQEDSEGNDSADGDEMRLGKDDLVKIIHGWYVYLSKLISAYDD</sequence>
<dbReference type="Proteomes" id="UP001291623">
    <property type="component" value="Unassembled WGS sequence"/>
</dbReference>
<comment type="caution">
    <text evidence="2">The sequence shown here is derived from an EMBL/GenBank/DDBJ whole genome shotgun (WGS) entry which is preliminary data.</text>
</comment>
<dbReference type="AlphaFoldDB" id="A0AAE1VKW3"/>
<name>A0AAE1VKW3_9SOLA</name>
<dbReference type="EMBL" id="JAVYJV010000004">
    <property type="protein sequence ID" value="KAK4372907.1"/>
    <property type="molecule type" value="Genomic_DNA"/>
</dbReference>
<feature type="compositionally biased region" description="Acidic residues" evidence="1">
    <location>
        <begin position="166"/>
        <end position="176"/>
    </location>
</feature>
<protein>
    <submittedName>
        <fullName evidence="2">Uncharacterized protein</fullName>
    </submittedName>
</protein>